<dbReference type="PANTHER" id="PTHR30441:SF8">
    <property type="entry name" value="DUF748 DOMAIN-CONTAINING PROTEIN"/>
    <property type="match status" value="1"/>
</dbReference>
<reference evidence="1 2" key="1">
    <citation type="submission" date="2020-03" db="EMBL/GenBank/DDBJ databases">
        <title>Genomic Encyclopedia of Type Strains, Phase IV (KMG-IV): sequencing the most valuable type-strain genomes for metagenomic binning, comparative biology and taxonomic classification.</title>
        <authorList>
            <person name="Goeker M."/>
        </authorList>
    </citation>
    <scope>NUCLEOTIDE SEQUENCE [LARGE SCALE GENOMIC DNA]</scope>
    <source>
        <strain evidence="1 2">DSM 105096</strain>
    </source>
</reference>
<dbReference type="InterPro" id="IPR052894">
    <property type="entry name" value="AsmA-related"/>
</dbReference>
<comment type="caution">
    <text evidence="1">The sequence shown here is derived from an EMBL/GenBank/DDBJ whole genome shotgun (WGS) entry which is preliminary data.</text>
</comment>
<dbReference type="RefSeq" id="WP_168040427.1">
    <property type="nucleotide sequence ID" value="NZ_JAATJH010000012.1"/>
</dbReference>
<accession>A0ABX0XGG6</accession>
<dbReference type="Proteomes" id="UP000770785">
    <property type="component" value="Unassembled WGS sequence"/>
</dbReference>
<organism evidence="1 2">
    <name type="scientific">Neolewinella antarctica</name>
    <dbReference type="NCBI Taxonomy" id="442734"/>
    <lineage>
        <taxon>Bacteria</taxon>
        <taxon>Pseudomonadati</taxon>
        <taxon>Bacteroidota</taxon>
        <taxon>Saprospiria</taxon>
        <taxon>Saprospirales</taxon>
        <taxon>Lewinellaceae</taxon>
        <taxon>Neolewinella</taxon>
    </lineage>
</organism>
<dbReference type="PANTHER" id="PTHR30441">
    <property type="entry name" value="DUF748 DOMAIN-CONTAINING PROTEIN"/>
    <property type="match status" value="1"/>
</dbReference>
<name>A0ABX0XGG6_9BACT</name>
<gene>
    <name evidence="1" type="ORF">GGR27_003944</name>
</gene>
<evidence type="ECO:0000313" key="1">
    <source>
        <dbReference type="EMBL" id="NJC28421.1"/>
    </source>
</evidence>
<proteinExistence type="predicted"/>
<keyword evidence="2" id="KW-1185">Reference proteome</keyword>
<protein>
    <submittedName>
        <fullName evidence="1">Cytoskeletal protein CcmA (Bactofilin family)</fullName>
    </submittedName>
</protein>
<dbReference type="EMBL" id="JAATJH010000012">
    <property type="protein sequence ID" value="NJC28421.1"/>
    <property type="molecule type" value="Genomic_DNA"/>
</dbReference>
<sequence>MKGLKFAAILLSLVFLIPVVAVTFFGGPIARSVVTSLNDRLQGEIRIERYEVAFWSTFPNLSVGLQHVEVAGSDGSELLAADRIDFLLDLGSLFGKIRVREVVVRDGQLQLLTDADGNTNYQLAGYTSVGERTAASDAPAEPTEFNIGEAIFQNVGVSYRDRQLNVDLAGRIDGLTFTGDFGTTNYLLSTDGSIFVDYLDQQGDRYVSRQQLIVTASTDIDNAVGVYTLAPLHLEVGDLELDVVGKLQPTKDGFQTDLRIDSESGSLADVIALIPPAYAGNLAELETRGELLLSATVRGPWTERAYPRIEGKLDFTDGRVGSPRVNVGVKDLDLRATFNYLDGPKGGVQTFSIDKLTGEFRRQPFSMTLLVEDTENPTVTFEADGAYALETLPALLGEGPITDGGGFLRAENIRITGKYKDMLTPRGMGRVRAEGRLRVDDAELTVRGRELNFPSGNLELLGNKMRLQQFAFSGPGTEITFTGEATNLIPVLFADSLNTNDAELIFDARLEGESLDLDELIALSGPTEAEEELAEAAGAVDSLRARTVSDRVRISDLLRGRFDARLEEWNYGEIEGKDFIGQLNFTPGRLGVAGVTVAMGGELRLDGDVFFTERLRVEGRVAGNRIDVKEFFEQGENFAQKVLTSDNLTGAMDAQLWIESAFDEAGEFDYGALRVLAHLTIIDGELHDFAMLENFAFALKSGDLERVRFTKLENYFEISDQTLYIPAMFIQSSALNMDLAGSHTFEQELDYAIKVNAGQAIANKLSRHDDELEVLPERQGWFNLYYTMKGPVETFAVEQDKRAVKAAFERSLLRRQRIERGLRSRFGG</sequence>
<evidence type="ECO:0000313" key="2">
    <source>
        <dbReference type="Proteomes" id="UP000770785"/>
    </source>
</evidence>